<comment type="caution">
    <text evidence="1">The sequence shown here is derived from an EMBL/GenBank/DDBJ whole genome shotgun (WGS) entry which is preliminary data.</text>
</comment>
<name>A0A840P743_9ACTN</name>
<dbReference type="AlphaFoldDB" id="A0A840P743"/>
<dbReference type="Gene3D" id="3.30.450.40">
    <property type="match status" value="1"/>
</dbReference>
<proteinExistence type="predicted"/>
<dbReference type="EMBL" id="JACHGN010000009">
    <property type="protein sequence ID" value="MBB5134829.1"/>
    <property type="molecule type" value="Genomic_DNA"/>
</dbReference>
<gene>
    <name evidence="1" type="ORF">HNP84_004563</name>
</gene>
<sequence>MNAHLRLPAANRARLASLAREVNENVELAVFSGREVLVVDRWRRSVARSGVMGVTVVGGVDRGYGATVVGVMAAMVIEAGGGVVAVAVMGARGGVTVGARHAGGPKIRP</sequence>
<evidence type="ECO:0000313" key="2">
    <source>
        <dbReference type="Proteomes" id="UP000578449"/>
    </source>
</evidence>
<accession>A0A840P743</accession>
<dbReference type="Proteomes" id="UP000578449">
    <property type="component" value="Unassembled WGS sequence"/>
</dbReference>
<organism evidence="1 2">
    <name type="scientific">Thermocatellispora tengchongensis</name>
    <dbReference type="NCBI Taxonomy" id="1073253"/>
    <lineage>
        <taxon>Bacteria</taxon>
        <taxon>Bacillati</taxon>
        <taxon>Actinomycetota</taxon>
        <taxon>Actinomycetes</taxon>
        <taxon>Streptosporangiales</taxon>
        <taxon>Streptosporangiaceae</taxon>
        <taxon>Thermocatellispora</taxon>
    </lineage>
</organism>
<reference evidence="1 2" key="1">
    <citation type="submission" date="2020-08" db="EMBL/GenBank/DDBJ databases">
        <title>Genomic Encyclopedia of Type Strains, Phase IV (KMG-IV): sequencing the most valuable type-strain genomes for metagenomic binning, comparative biology and taxonomic classification.</title>
        <authorList>
            <person name="Goeker M."/>
        </authorList>
    </citation>
    <scope>NUCLEOTIDE SEQUENCE [LARGE SCALE GENOMIC DNA]</scope>
    <source>
        <strain evidence="1 2">DSM 45615</strain>
    </source>
</reference>
<dbReference type="InterPro" id="IPR029016">
    <property type="entry name" value="GAF-like_dom_sf"/>
</dbReference>
<evidence type="ECO:0000313" key="1">
    <source>
        <dbReference type="EMBL" id="MBB5134829.1"/>
    </source>
</evidence>
<keyword evidence="2" id="KW-1185">Reference proteome</keyword>
<protein>
    <submittedName>
        <fullName evidence="1">Uncharacterized protein</fullName>
    </submittedName>
</protein>